<evidence type="ECO:0000313" key="7">
    <source>
        <dbReference type="EMBL" id="SKC73686.1"/>
    </source>
</evidence>
<protein>
    <submittedName>
        <fullName evidence="7">Processive 1,2-diacylglycerol beta-glucosyltransferase</fullName>
    </submittedName>
</protein>
<dbReference type="PANTHER" id="PTHR43025">
    <property type="entry name" value="MONOGALACTOSYLDIACYLGLYCEROL SYNTHASE"/>
    <property type="match status" value="1"/>
</dbReference>
<dbReference type="EMBL" id="FUZT01000006">
    <property type="protein sequence ID" value="SKC73686.1"/>
    <property type="molecule type" value="Genomic_DNA"/>
</dbReference>
<proteinExistence type="inferred from homology"/>
<reference evidence="7 8" key="1">
    <citation type="submission" date="2017-02" db="EMBL/GenBank/DDBJ databases">
        <authorList>
            <person name="Peterson S.W."/>
        </authorList>
    </citation>
    <scope>NUCLEOTIDE SEQUENCE [LARGE SCALE GENOMIC DNA]</scope>
    <source>
        <strain evidence="7 8">M1</strain>
    </source>
</reference>
<dbReference type="Pfam" id="PF04101">
    <property type="entry name" value="Glyco_tran_28_C"/>
    <property type="match status" value="1"/>
</dbReference>
<dbReference type="InterPro" id="IPR009695">
    <property type="entry name" value="Diacylglyc_glucosyltr_N"/>
</dbReference>
<comment type="similarity">
    <text evidence="2">Belongs to the glycosyltransferase 28 family.</text>
</comment>
<evidence type="ECO:0000313" key="8">
    <source>
        <dbReference type="Proteomes" id="UP000190285"/>
    </source>
</evidence>
<keyword evidence="4 7" id="KW-0808">Transferase</keyword>
<gene>
    <name evidence="7" type="ORF">SAMN02194393_02756</name>
</gene>
<dbReference type="OrthoDB" id="9815663at2"/>
<feature type="domain" description="Diacylglycerol glucosyltransferase N-terminal" evidence="6">
    <location>
        <begin position="15"/>
        <end position="178"/>
    </location>
</feature>
<accession>A0A1T5LCB6</accession>
<sequence>MKKVMILTASVGGGHNQAAKSLEHVYKAHGYKVVIIDFLKVAGKIIEKAIIRGNDLLCIKLPYIYKGLYIYCNNEGVNSKISNYGMKIFQKRIYNRIIKEDPDLIIGTHAFVVPIICNLKRKRYLKIPFISIITDFKAHSFHINRYVDAYITASEYTKKDMMNRGVRSEKIYPYGIPIKQEFLIQRKNKRYSNDVFTILLMGGSIGCSSIEQILKQLIDCKNRLRIITVCGKNKDLMDNIKRNFLHKAGNKEILLYGFTNDIPRLMHRSDILISKPGGLTVAEAIASNIPMIIPNMLPGQEEENAEFLAEAGAAIISYNTQSINEEINHLIENPNLIKLMEKNMKKLFKGYSLEGIISISTNLIINYEKEEYLLKNVK</sequence>
<evidence type="ECO:0000256" key="2">
    <source>
        <dbReference type="ARBA" id="ARBA00006962"/>
    </source>
</evidence>
<dbReference type="Proteomes" id="UP000190285">
    <property type="component" value="Unassembled WGS sequence"/>
</dbReference>
<evidence type="ECO:0000259" key="5">
    <source>
        <dbReference type="Pfam" id="PF04101"/>
    </source>
</evidence>
<dbReference type="GO" id="GO:0016020">
    <property type="term" value="C:membrane"/>
    <property type="evidence" value="ECO:0007669"/>
    <property type="project" value="UniProtKB-SubCell"/>
</dbReference>
<keyword evidence="3" id="KW-0328">Glycosyltransferase</keyword>
<dbReference type="InterPro" id="IPR007235">
    <property type="entry name" value="Glyco_trans_28_C"/>
</dbReference>
<dbReference type="SUPFAM" id="SSF53756">
    <property type="entry name" value="UDP-Glycosyltransferase/glycogen phosphorylase"/>
    <property type="match status" value="1"/>
</dbReference>
<dbReference type="Pfam" id="PF06925">
    <property type="entry name" value="MGDG_synth"/>
    <property type="match status" value="1"/>
</dbReference>
<evidence type="ECO:0000256" key="1">
    <source>
        <dbReference type="ARBA" id="ARBA00004370"/>
    </source>
</evidence>
<evidence type="ECO:0000256" key="4">
    <source>
        <dbReference type="ARBA" id="ARBA00022679"/>
    </source>
</evidence>
<organism evidence="7 8">
    <name type="scientific">Maledivibacter halophilus</name>
    <dbReference type="NCBI Taxonomy" id="36842"/>
    <lineage>
        <taxon>Bacteria</taxon>
        <taxon>Bacillati</taxon>
        <taxon>Bacillota</taxon>
        <taxon>Clostridia</taxon>
        <taxon>Peptostreptococcales</taxon>
        <taxon>Caminicellaceae</taxon>
        <taxon>Maledivibacter</taxon>
    </lineage>
</organism>
<keyword evidence="8" id="KW-1185">Reference proteome</keyword>
<name>A0A1T5LCB6_9FIRM</name>
<dbReference type="PANTHER" id="PTHR43025:SF3">
    <property type="entry name" value="MONOGALACTOSYLDIACYLGLYCEROL SYNTHASE 1, CHLOROPLASTIC"/>
    <property type="match status" value="1"/>
</dbReference>
<dbReference type="STRING" id="36842.SAMN02194393_02756"/>
<dbReference type="GO" id="GO:0009247">
    <property type="term" value="P:glycolipid biosynthetic process"/>
    <property type="evidence" value="ECO:0007669"/>
    <property type="project" value="InterPro"/>
</dbReference>
<evidence type="ECO:0000256" key="3">
    <source>
        <dbReference type="ARBA" id="ARBA00022676"/>
    </source>
</evidence>
<dbReference type="InterPro" id="IPR050519">
    <property type="entry name" value="Glycosyltransf_28_UgtP"/>
</dbReference>
<dbReference type="AlphaFoldDB" id="A0A1T5LCB6"/>
<evidence type="ECO:0000259" key="6">
    <source>
        <dbReference type="Pfam" id="PF06925"/>
    </source>
</evidence>
<comment type="subcellular location">
    <subcellularLocation>
        <location evidence="1">Membrane</location>
    </subcellularLocation>
</comment>
<dbReference type="Gene3D" id="3.40.50.2000">
    <property type="entry name" value="Glycogen Phosphorylase B"/>
    <property type="match status" value="1"/>
</dbReference>
<dbReference type="RefSeq" id="WP_079492327.1">
    <property type="nucleotide sequence ID" value="NZ_FUZT01000006.1"/>
</dbReference>
<dbReference type="GO" id="GO:0016758">
    <property type="term" value="F:hexosyltransferase activity"/>
    <property type="evidence" value="ECO:0007669"/>
    <property type="project" value="InterPro"/>
</dbReference>
<feature type="domain" description="Glycosyl transferase family 28 C-terminal" evidence="5">
    <location>
        <begin position="197"/>
        <end position="344"/>
    </location>
</feature>